<accession>E0SP87</accession>
<dbReference type="Proteomes" id="UP000001304">
    <property type="component" value="Chromosome"/>
</dbReference>
<dbReference type="KEGG" id="iag:Igag_1208"/>
<dbReference type="STRING" id="583356.Igag_1208"/>
<evidence type="ECO:0000313" key="2">
    <source>
        <dbReference type="Proteomes" id="UP000001304"/>
    </source>
</evidence>
<dbReference type="BioCyc" id="IAGG583356:GHAH-1185-MONOMER"/>
<organism evidence="1 2">
    <name type="scientific">Ignisphaera aggregans (strain DSM 17230 / JCM 13409 / AQ1.S1)</name>
    <dbReference type="NCBI Taxonomy" id="583356"/>
    <lineage>
        <taxon>Archaea</taxon>
        <taxon>Thermoproteota</taxon>
        <taxon>Thermoprotei</taxon>
        <taxon>Desulfurococcales</taxon>
        <taxon>Desulfurococcaceae</taxon>
        <taxon>Ignisphaera</taxon>
    </lineage>
</organism>
<keyword evidence="2" id="KW-1185">Reference proteome</keyword>
<evidence type="ECO:0000313" key="1">
    <source>
        <dbReference type="EMBL" id="ADM28014.1"/>
    </source>
</evidence>
<gene>
    <name evidence="1" type="ordered locus">Igag_1208</name>
</gene>
<dbReference type="HOGENOM" id="CLU_1544187_0_0_2"/>
<dbReference type="EMBL" id="CP002098">
    <property type="protein sequence ID" value="ADM28014.1"/>
    <property type="molecule type" value="Genomic_DNA"/>
</dbReference>
<proteinExistence type="predicted"/>
<name>E0SP87_IGNAA</name>
<sequence length="173" mass="19984">MIITNGLGRPIERIYGAVRNILERATDEERDKRYIQTLTELTSFLSILRNFINTCTYLDTVYKDVKYGRICGRWIYTEDINNIALVKLNPRTVISSDGSNIKVSYKNRTIVISGKELRLTINNYNDVINLDDEDNIILKRSLILNAIGSLKSHINHITNDFVLCSKFVRQQLK</sequence>
<reference evidence="1 2" key="1">
    <citation type="journal article" date="2010" name="Stand. Genomic Sci.">
        <title>Complete genome sequence of Ignisphaera aggregans type strain (AQ1.S1).</title>
        <authorList>
            <person name="Goker M."/>
            <person name="Held B."/>
            <person name="Lapidus A."/>
            <person name="Nolan M."/>
            <person name="Spring S."/>
            <person name="Yasawong M."/>
            <person name="Lucas S."/>
            <person name="Glavina Del Rio T."/>
            <person name="Tice H."/>
            <person name="Cheng J.F."/>
            <person name="Goodwin L."/>
            <person name="Tapia R."/>
            <person name="Pitluck S."/>
            <person name="Liolios K."/>
            <person name="Ivanova N."/>
            <person name="Mavromatis K."/>
            <person name="Mikhailova N."/>
            <person name="Pati A."/>
            <person name="Chen A."/>
            <person name="Palaniappan K."/>
            <person name="Brambilla E."/>
            <person name="Land M."/>
            <person name="Hauser L."/>
            <person name="Chang Y.J."/>
            <person name="Jeffries C.D."/>
            <person name="Brettin T."/>
            <person name="Detter J.C."/>
            <person name="Han C."/>
            <person name="Rohde M."/>
            <person name="Sikorski J."/>
            <person name="Woyke T."/>
            <person name="Bristow J."/>
            <person name="Eisen J.A."/>
            <person name="Markowitz V."/>
            <person name="Hugenholtz P."/>
            <person name="Kyrpides N.C."/>
            <person name="Klenk H.P."/>
        </authorList>
    </citation>
    <scope>NUCLEOTIDE SEQUENCE [LARGE SCALE GENOMIC DNA]</scope>
    <source>
        <strain evidence="2">DSM 17230 / JCM 13409 / AQ1.S1</strain>
    </source>
</reference>
<dbReference type="AlphaFoldDB" id="E0SP87"/>
<protein>
    <submittedName>
        <fullName evidence="1">Uncharacterized protein</fullName>
    </submittedName>
</protein>